<evidence type="ECO:0000313" key="2">
    <source>
        <dbReference type="Proteomes" id="UP000785613"/>
    </source>
</evidence>
<dbReference type="Proteomes" id="UP000785613">
    <property type="component" value="Unassembled WGS sequence"/>
</dbReference>
<sequence>MIGGKALGYLDIVSGRRLVRDIAGGINQRFLRQNCLDDVATLRKRSFLLCVAIKRNIAKRMFMTNNYIVFSSVDRTQLDNANLAIHENIVACDCAMPSGDRIVSDLMLQHLVIWDF</sequence>
<keyword evidence="2" id="KW-1185">Reference proteome</keyword>
<accession>A0ABX0LL62</accession>
<dbReference type="EMBL" id="VUYU01000003">
    <property type="protein sequence ID" value="NHZ32987.1"/>
    <property type="molecule type" value="Genomic_DNA"/>
</dbReference>
<comment type="caution">
    <text evidence="1">The sequence shown here is derived from an EMBL/GenBank/DDBJ whole genome shotgun (WGS) entry which is preliminary data.</text>
</comment>
<reference evidence="1 2" key="1">
    <citation type="submission" date="2019-09" db="EMBL/GenBank/DDBJ databases">
        <title>Taxonomy of Antarctic Massilia spp.: description of Massilia rubra sp. nov., Massilia aquatica sp. nov., Massilia mucilaginosa sp. nov., Massilia frigida sp. nov. isolated from streams, lakes and regoliths.</title>
        <authorList>
            <person name="Holochova P."/>
            <person name="Sedlacek I."/>
            <person name="Kralova S."/>
            <person name="Maslanova I."/>
            <person name="Busse H.-J."/>
            <person name="Stankova E."/>
            <person name="Vrbovska V."/>
            <person name="Kovarovic V."/>
            <person name="Bartak M."/>
            <person name="Svec P."/>
            <person name="Pantucek R."/>
        </authorList>
    </citation>
    <scope>NUCLEOTIDE SEQUENCE [LARGE SCALE GENOMIC DNA]</scope>
    <source>
        <strain evidence="1 2">CCM 8692</strain>
    </source>
</reference>
<evidence type="ECO:0000313" key="1">
    <source>
        <dbReference type="EMBL" id="NHZ32987.1"/>
    </source>
</evidence>
<name>A0ABX0LL62_9BURK</name>
<gene>
    <name evidence="1" type="ORF">F0185_05210</name>
</gene>
<organism evidence="1 2">
    <name type="scientific">Massilia rubra</name>
    <dbReference type="NCBI Taxonomy" id="2607910"/>
    <lineage>
        <taxon>Bacteria</taxon>
        <taxon>Pseudomonadati</taxon>
        <taxon>Pseudomonadota</taxon>
        <taxon>Betaproteobacteria</taxon>
        <taxon>Burkholderiales</taxon>
        <taxon>Oxalobacteraceae</taxon>
        <taxon>Telluria group</taxon>
        <taxon>Massilia</taxon>
    </lineage>
</organism>
<protein>
    <submittedName>
        <fullName evidence="1">Uncharacterized protein</fullName>
    </submittedName>
</protein>
<dbReference type="RefSeq" id="WP_167222266.1">
    <property type="nucleotide sequence ID" value="NZ_VUYU01000003.1"/>
</dbReference>
<proteinExistence type="predicted"/>